<dbReference type="PANTHER" id="PTHR30468:SF1">
    <property type="entry name" value="ALPHA-KETOGLUTARATE-DEPENDENT SULFONATE DIOXYGENASE"/>
    <property type="match status" value="1"/>
</dbReference>
<organism evidence="7">
    <name type="scientific">marine metagenome</name>
    <dbReference type="NCBI Taxonomy" id="408172"/>
    <lineage>
        <taxon>unclassified sequences</taxon>
        <taxon>metagenomes</taxon>
        <taxon>ecological metagenomes</taxon>
    </lineage>
</organism>
<evidence type="ECO:0000256" key="3">
    <source>
        <dbReference type="ARBA" id="ARBA00022964"/>
    </source>
</evidence>
<feature type="non-terminal residue" evidence="7">
    <location>
        <position position="1"/>
    </location>
</feature>
<protein>
    <recommendedName>
        <fullName evidence="6">TauD/TfdA-like domain-containing protein</fullName>
    </recommendedName>
</protein>
<reference evidence="7" key="1">
    <citation type="submission" date="2018-05" db="EMBL/GenBank/DDBJ databases">
        <authorList>
            <person name="Lanie J.A."/>
            <person name="Ng W.-L."/>
            <person name="Kazmierczak K.M."/>
            <person name="Andrzejewski T.M."/>
            <person name="Davidsen T.M."/>
            <person name="Wayne K.J."/>
            <person name="Tettelin H."/>
            <person name="Glass J.I."/>
            <person name="Rusch D."/>
            <person name="Podicherti R."/>
            <person name="Tsui H.-C.T."/>
            <person name="Winkler M.E."/>
        </authorList>
    </citation>
    <scope>NUCLEOTIDE SEQUENCE</scope>
</reference>
<dbReference type="Gene3D" id="3.60.130.10">
    <property type="entry name" value="Clavaminate synthase-like"/>
    <property type="match status" value="1"/>
</dbReference>
<dbReference type="Pfam" id="PF02668">
    <property type="entry name" value="TauD"/>
    <property type="match status" value="1"/>
</dbReference>
<dbReference type="InterPro" id="IPR003819">
    <property type="entry name" value="TauD/TfdA-like"/>
</dbReference>
<dbReference type="PANTHER" id="PTHR30468">
    <property type="entry name" value="ALPHA-KETOGLUTARATE-DEPENDENT SULFONATE DIOXYGENASE"/>
    <property type="match status" value="1"/>
</dbReference>
<sequence>ELLSGACGAEIIGINLRDTSGGNIKIIKDLLFEHKVIFFRNQDITHQEQIDLSKCFGPIEKHAYVKGLPEYPEILRIVKEPFEKNNWGENWHSDVSYNPEPTLAVILKSVEIPPIGGDTMFANMELAWETLDEKIKNKVKDKKALHSSLGAAFFVDNYKGMEARDTNLEEYSNEHPIVRTHPETGKKILYVNWTYTKSIVGIDKKESDDLLTKIFKHQERLELTCRFKWTKNAVAIWDNR</sequence>
<dbReference type="GO" id="GO:0016706">
    <property type="term" value="F:2-oxoglutarate-dependent dioxygenase activity"/>
    <property type="evidence" value="ECO:0007669"/>
    <property type="project" value="TreeGrafter"/>
</dbReference>
<dbReference type="GO" id="GO:0046872">
    <property type="term" value="F:metal ion binding"/>
    <property type="evidence" value="ECO:0007669"/>
    <property type="project" value="UniProtKB-KW"/>
</dbReference>
<feature type="non-terminal residue" evidence="7">
    <location>
        <position position="240"/>
    </location>
</feature>
<dbReference type="AlphaFoldDB" id="A0A383CFV3"/>
<keyword evidence="5" id="KW-0408">Iron</keyword>
<keyword evidence="4" id="KW-0560">Oxidoreductase</keyword>
<evidence type="ECO:0000256" key="5">
    <source>
        <dbReference type="ARBA" id="ARBA00023004"/>
    </source>
</evidence>
<dbReference type="SUPFAM" id="SSF51197">
    <property type="entry name" value="Clavaminate synthase-like"/>
    <property type="match status" value="1"/>
</dbReference>
<dbReference type="GO" id="GO:0005737">
    <property type="term" value="C:cytoplasm"/>
    <property type="evidence" value="ECO:0007669"/>
    <property type="project" value="TreeGrafter"/>
</dbReference>
<keyword evidence="3" id="KW-0223">Dioxygenase</keyword>
<dbReference type="EMBL" id="UINC01208526">
    <property type="protein sequence ID" value="SVE31102.1"/>
    <property type="molecule type" value="Genomic_DNA"/>
</dbReference>
<feature type="domain" description="TauD/TfdA-like" evidence="6">
    <location>
        <begin position="3"/>
        <end position="240"/>
    </location>
</feature>
<dbReference type="InterPro" id="IPR051323">
    <property type="entry name" value="AtsK-like"/>
</dbReference>
<evidence type="ECO:0000313" key="7">
    <source>
        <dbReference type="EMBL" id="SVE31102.1"/>
    </source>
</evidence>
<evidence type="ECO:0000256" key="4">
    <source>
        <dbReference type="ARBA" id="ARBA00023002"/>
    </source>
</evidence>
<gene>
    <name evidence="7" type="ORF">METZ01_LOCUS483956</name>
</gene>
<accession>A0A383CFV3</accession>
<evidence type="ECO:0000256" key="2">
    <source>
        <dbReference type="ARBA" id="ARBA00022723"/>
    </source>
</evidence>
<name>A0A383CFV3_9ZZZZ</name>
<comment type="similarity">
    <text evidence="1">Belongs to the TfdA dioxygenase family.</text>
</comment>
<keyword evidence="2" id="KW-0479">Metal-binding</keyword>
<evidence type="ECO:0000259" key="6">
    <source>
        <dbReference type="Pfam" id="PF02668"/>
    </source>
</evidence>
<dbReference type="InterPro" id="IPR042098">
    <property type="entry name" value="TauD-like_sf"/>
</dbReference>
<proteinExistence type="inferred from homology"/>
<evidence type="ECO:0000256" key="1">
    <source>
        <dbReference type="ARBA" id="ARBA00005896"/>
    </source>
</evidence>